<keyword evidence="2" id="KW-0378">Hydrolase</keyword>
<dbReference type="PANTHER" id="PTHR18934">
    <property type="entry name" value="ATP-DEPENDENT RNA HELICASE"/>
    <property type="match status" value="1"/>
</dbReference>
<gene>
    <name evidence="7" type="ORF">N7530_000533</name>
</gene>
<keyword evidence="4" id="KW-0067">ATP-binding</keyword>
<evidence type="ECO:0000313" key="7">
    <source>
        <dbReference type="EMBL" id="KAJ5486233.1"/>
    </source>
</evidence>
<protein>
    <recommendedName>
        <fullName evidence="6">Helicase-associated domain-containing protein</fullName>
    </recommendedName>
</protein>
<evidence type="ECO:0000256" key="3">
    <source>
        <dbReference type="ARBA" id="ARBA00022806"/>
    </source>
</evidence>
<dbReference type="SMART" id="SM00847">
    <property type="entry name" value="HA2"/>
    <property type="match status" value="1"/>
</dbReference>
<dbReference type="GO" id="GO:0003723">
    <property type="term" value="F:RNA binding"/>
    <property type="evidence" value="ECO:0007669"/>
    <property type="project" value="TreeGrafter"/>
</dbReference>
<dbReference type="Gene3D" id="3.40.50.300">
    <property type="entry name" value="P-loop containing nucleotide triphosphate hydrolases"/>
    <property type="match status" value="3"/>
</dbReference>
<dbReference type="InterPro" id="IPR027417">
    <property type="entry name" value="P-loop_NTPase"/>
</dbReference>
<evidence type="ECO:0000259" key="6">
    <source>
        <dbReference type="SMART" id="SM00847"/>
    </source>
</evidence>
<evidence type="ECO:0000256" key="4">
    <source>
        <dbReference type="ARBA" id="ARBA00022840"/>
    </source>
</evidence>
<dbReference type="EMBL" id="JAPWDO010000001">
    <property type="protein sequence ID" value="KAJ5486233.1"/>
    <property type="molecule type" value="Genomic_DNA"/>
</dbReference>
<accession>A0A9W9X8A2</accession>
<dbReference type="SUPFAM" id="SSF52540">
    <property type="entry name" value="P-loop containing nucleoside triphosphate hydrolases"/>
    <property type="match status" value="2"/>
</dbReference>
<dbReference type="AlphaFoldDB" id="A0A9W9X8A2"/>
<dbReference type="PANTHER" id="PTHR18934:SF99">
    <property type="entry name" value="ATP-DEPENDENT RNA HELICASE DHX37-RELATED"/>
    <property type="match status" value="1"/>
</dbReference>
<evidence type="ECO:0000313" key="8">
    <source>
        <dbReference type="Proteomes" id="UP001147760"/>
    </source>
</evidence>
<evidence type="ECO:0000256" key="5">
    <source>
        <dbReference type="SAM" id="MobiDB-lite"/>
    </source>
</evidence>
<organism evidence="7 8">
    <name type="scientific">Penicillium desertorum</name>
    <dbReference type="NCBI Taxonomy" id="1303715"/>
    <lineage>
        <taxon>Eukaryota</taxon>
        <taxon>Fungi</taxon>
        <taxon>Dikarya</taxon>
        <taxon>Ascomycota</taxon>
        <taxon>Pezizomycotina</taxon>
        <taxon>Eurotiomycetes</taxon>
        <taxon>Eurotiomycetidae</taxon>
        <taxon>Eurotiales</taxon>
        <taxon>Aspergillaceae</taxon>
        <taxon>Penicillium</taxon>
    </lineage>
</organism>
<keyword evidence="3" id="KW-0347">Helicase</keyword>
<dbReference type="InterPro" id="IPR007502">
    <property type="entry name" value="Helicase-assoc_dom"/>
</dbReference>
<dbReference type="GO" id="GO:0016787">
    <property type="term" value="F:hydrolase activity"/>
    <property type="evidence" value="ECO:0007669"/>
    <property type="project" value="UniProtKB-KW"/>
</dbReference>
<keyword evidence="8" id="KW-1185">Reference proteome</keyword>
<evidence type="ECO:0000256" key="1">
    <source>
        <dbReference type="ARBA" id="ARBA00022741"/>
    </source>
</evidence>
<dbReference type="GO" id="GO:0005524">
    <property type="term" value="F:ATP binding"/>
    <property type="evidence" value="ECO:0007669"/>
    <property type="project" value="UniProtKB-KW"/>
</dbReference>
<name>A0A9W9X8A2_9EURO</name>
<comment type="caution">
    <text evidence="7">The sequence shown here is derived from an EMBL/GenBank/DDBJ whole genome shotgun (WGS) entry which is preliminary data.</text>
</comment>
<keyword evidence="1" id="KW-0547">Nucleotide-binding</keyword>
<evidence type="ECO:0000256" key="2">
    <source>
        <dbReference type="ARBA" id="ARBA00022801"/>
    </source>
</evidence>
<proteinExistence type="predicted"/>
<dbReference type="OrthoDB" id="5600252at2759"/>
<reference evidence="7" key="2">
    <citation type="journal article" date="2023" name="IMA Fungus">
        <title>Comparative genomic study of the Penicillium genus elucidates a diverse pangenome and 15 lateral gene transfer events.</title>
        <authorList>
            <person name="Petersen C."/>
            <person name="Sorensen T."/>
            <person name="Nielsen M.R."/>
            <person name="Sondergaard T.E."/>
            <person name="Sorensen J.L."/>
            <person name="Fitzpatrick D.A."/>
            <person name="Frisvad J.C."/>
            <person name="Nielsen K.L."/>
        </authorList>
    </citation>
    <scope>NUCLEOTIDE SEQUENCE</scope>
    <source>
        <strain evidence="7">IBT 17660</strain>
    </source>
</reference>
<dbReference type="Gene3D" id="1.20.120.1080">
    <property type="match status" value="1"/>
</dbReference>
<dbReference type="Proteomes" id="UP001147760">
    <property type="component" value="Unassembled WGS sequence"/>
</dbReference>
<dbReference type="GO" id="GO:0004386">
    <property type="term" value="F:helicase activity"/>
    <property type="evidence" value="ECO:0007669"/>
    <property type="project" value="UniProtKB-KW"/>
</dbReference>
<feature type="region of interest" description="Disordered" evidence="5">
    <location>
        <begin position="101"/>
        <end position="127"/>
    </location>
</feature>
<sequence length="1046" mass="117157">MATGTRACVHLRYINKVMKPAPPRPGGVQLRLLQFSRRNIHTICSTTMPIRSSRKLRLLDLTIAGNRSALEGHRPTMGAHYYTTRPPLLEALINKIVPKQNPADELPHDSQLGRHSLSNSGHILGGEHGELKKSQAVSIDQDHLIVRERNRPAKPSESTAVARTSHYLGIPQIATCRIPTVQLSIKLDLLSTINENARKVLENANRDMLWAEDFKRREDQLQPRIIPLDDPEYVAQRTAKLLQFRHKADTCHGPGFQEPKSKKLELPVRHFTKQILDVINSNTYSIIDGKRGSGKTTQVPQIILENAIDNSTGYLVGSSVFRKRNWRPPKCQYEWPMKDLRNRVILLAPGCPITLLLWGKDALLRTLKDGSSSLEQFSHVIFDDVHLRGFNLVAGMMLLKRFVEQRKSTSASVPKVILMGSFTQVDSLRSYFGTESANGTLLPAPHVTIPIGFPVEKYYLEEVISNIAHTLTPSIIRPLLLKDTATRIFLNEHFKLFEESEAVEINSLVQKVIPCGLISATLLSLLSTTKKGSILVFIPENAYIRRVIEQITTFGAKLGFVFADSESFKEEEAEVNLGIPPGCRRLITAKEDINFTIPDVKYVVDCGKSSHRKHKNQERTPDLERIRWIGGWSSENVASQRAECAGRAQAREYYFLGAKKCFSSLSPTKAPTTWPARSGLRQACLHVKRATSGTSLSIAELFAQTYKPPLESSVRAAVDDLKELQVLDEQEELTTLGHLIADLDMDPCFGKMVVLGIIFRCLDPMLILASLGWNALPLPRGLTGPIYLGRTVGYHVATIEAFRAIREMLRKGEPSAFMDEVSKDNMSKLYQTVTPKIERIIKTLIAAKLLPADSLYGDRGFYSGSDNFNAGSRDNTLIRTLLLQCLSSNLTVKPFREMTIKYKSGKTAEKGKETEALFMVSNFGWPYGTERITRVSPLAACLFGNKVEQEEDGVILDSWVKIKLRTVENTENEVAKSLVQTHRVLNEALQTAFKILPRQGRASCDSGAEWHSYLEARKCLLNTIPNTLRAILHSNHPPLAQSIRKH</sequence>
<reference evidence="7" key="1">
    <citation type="submission" date="2022-12" db="EMBL/GenBank/DDBJ databases">
        <authorList>
            <person name="Petersen C."/>
        </authorList>
    </citation>
    <scope>NUCLEOTIDE SEQUENCE</scope>
    <source>
        <strain evidence="7">IBT 17660</strain>
    </source>
</reference>
<feature type="domain" description="Helicase-associated" evidence="6">
    <location>
        <begin position="716"/>
        <end position="818"/>
    </location>
</feature>